<protein>
    <recommendedName>
        <fullName evidence="4">Cys-tRNA(Pro)/Cys-tRNA(Cys) deacylase</fullName>
        <ecNumber evidence="4">4.2.-.-</ecNumber>
    </recommendedName>
</protein>
<feature type="domain" description="YbaK/aminoacyl-tRNA synthetase-associated" evidence="5">
    <location>
        <begin position="38"/>
        <end position="151"/>
    </location>
</feature>
<name>A0ABR7IR06_9CLOT</name>
<dbReference type="Proteomes" id="UP000649151">
    <property type="component" value="Unassembled WGS sequence"/>
</dbReference>
<evidence type="ECO:0000256" key="2">
    <source>
        <dbReference type="ARBA" id="ARBA00022917"/>
    </source>
</evidence>
<dbReference type="PANTHER" id="PTHR30411">
    <property type="entry name" value="CYTOPLASMIC PROTEIN"/>
    <property type="match status" value="1"/>
</dbReference>
<comment type="similarity">
    <text evidence="1 4">Belongs to the prolyl-tRNA editing family. YbaK/EbsC subfamily.</text>
</comment>
<proteinExistence type="inferred from homology"/>
<gene>
    <name evidence="6" type="primary">ybaK</name>
    <name evidence="6" type="ORF">H8Z77_06055</name>
</gene>
<keyword evidence="3 4" id="KW-0456">Lyase</keyword>
<evidence type="ECO:0000313" key="6">
    <source>
        <dbReference type="EMBL" id="MBC5787585.1"/>
    </source>
</evidence>
<evidence type="ECO:0000256" key="1">
    <source>
        <dbReference type="ARBA" id="ARBA00009798"/>
    </source>
</evidence>
<accession>A0ABR7IR06</accession>
<dbReference type="SUPFAM" id="SSF55826">
    <property type="entry name" value="YbaK/ProRS associated domain"/>
    <property type="match status" value="1"/>
</dbReference>
<dbReference type="PANTHER" id="PTHR30411:SF0">
    <property type="entry name" value="CYS-TRNA(PRO)_CYS-TRNA(CYS) DEACYLASE YBAK"/>
    <property type="match status" value="1"/>
</dbReference>
<dbReference type="PIRSF" id="PIRSF006181">
    <property type="entry name" value="EbsC_YbaK"/>
    <property type="match status" value="1"/>
</dbReference>
<dbReference type="InterPro" id="IPR036754">
    <property type="entry name" value="YbaK/aa-tRNA-synt-asso_dom_sf"/>
</dbReference>
<sequence length="162" mass="17930">MAKKNDKTNVMRILDQANIPYRHYTYSHKGNEAVDGVSVAEQLGQPLEQVFKTLVTRGHSKDYFVFVIPVVAELDLKAAARSVEEKSVEMIHVAEINKITGYIRGGCSPIGMKKQYRTVIDSTAQSLDTMIYSGGKIGYQVETSPTDLSRLIGASFADITKK</sequence>
<evidence type="ECO:0000256" key="3">
    <source>
        <dbReference type="ARBA" id="ARBA00023239"/>
    </source>
</evidence>
<reference evidence="6 7" key="1">
    <citation type="submission" date="2020-08" db="EMBL/GenBank/DDBJ databases">
        <title>Genome public.</title>
        <authorList>
            <person name="Liu C."/>
            <person name="Sun Q."/>
        </authorList>
    </citation>
    <scope>NUCLEOTIDE SEQUENCE [LARGE SCALE GENOMIC DNA]</scope>
    <source>
        <strain evidence="6 7">NSJ-27</strain>
    </source>
</reference>
<evidence type="ECO:0000259" key="5">
    <source>
        <dbReference type="Pfam" id="PF04073"/>
    </source>
</evidence>
<evidence type="ECO:0000256" key="4">
    <source>
        <dbReference type="PIRNR" id="PIRNR006181"/>
    </source>
</evidence>
<comment type="caution">
    <text evidence="6">The sequence shown here is derived from an EMBL/GenBank/DDBJ whole genome shotgun (WGS) entry which is preliminary data.</text>
</comment>
<dbReference type="RefSeq" id="WP_186996482.1">
    <property type="nucleotide sequence ID" value="NZ_JACOQK010000001.1"/>
</dbReference>
<dbReference type="EMBL" id="JACOQK010000001">
    <property type="protein sequence ID" value="MBC5787585.1"/>
    <property type="molecule type" value="Genomic_DNA"/>
</dbReference>
<dbReference type="Gene3D" id="3.90.960.10">
    <property type="entry name" value="YbaK/aminoacyl-tRNA synthetase-associated domain"/>
    <property type="match status" value="1"/>
</dbReference>
<dbReference type="NCBIfam" id="TIGR00011">
    <property type="entry name" value="YbaK_EbsC"/>
    <property type="match status" value="1"/>
</dbReference>
<dbReference type="CDD" id="cd00002">
    <property type="entry name" value="YbaK_deacylase"/>
    <property type="match status" value="1"/>
</dbReference>
<dbReference type="InterPro" id="IPR004369">
    <property type="entry name" value="Prolyl-tRNA_editing_YbaK/EbsC"/>
</dbReference>
<keyword evidence="2 4" id="KW-0648">Protein biosynthesis</keyword>
<evidence type="ECO:0000313" key="7">
    <source>
        <dbReference type="Proteomes" id="UP000649151"/>
    </source>
</evidence>
<dbReference type="EC" id="4.2.-.-" evidence="4"/>
<dbReference type="InterPro" id="IPR007214">
    <property type="entry name" value="YbaK/aa-tRNA-synth-assoc-dom"/>
</dbReference>
<dbReference type="Pfam" id="PF04073">
    <property type="entry name" value="tRNA_edit"/>
    <property type="match status" value="1"/>
</dbReference>
<keyword evidence="7" id="KW-1185">Reference proteome</keyword>
<organism evidence="6 7">
    <name type="scientific">Clostridium facile</name>
    <dbReference type="NCBI Taxonomy" id="2763035"/>
    <lineage>
        <taxon>Bacteria</taxon>
        <taxon>Bacillati</taxon>
        <taxon>Bacillota</taxon>
        <taxon>Clostridia</taxon>
        <taxon>Eubacteriales</taxon>
        <taxon>Clostridiaceae</taxon>
        <taxon>Clostridium</taxon>
    </lineage>
</organism>